<name>A0A3N2H0T4_9PSEU</name>
<evidence type="ECO:0000313" key="2">
    <source>
        <dbReference type="EMBL" id="ROS42019.1"/>
    </source>
</evidence>
<accession>A0A3N2H0T4</accession>
<dbReference type="Pfam" id="PF03551">
    <property type="entry name" value="PadR"/>
    <property type="match status" value="1"/>
</dbReference>
<protein>
    <submittedName>
        <fullName evidence="2">PadR family transcriptional regulator</fullName>
    </submittedName>
</protein>
<dbReference type="InterPro" id="IPR052509">
    <property type="entry name" value="Metal_resp_DNA-bind_regulator"/>
</dbReference>
<dbReference type="InterPro" id="IPR036390">
    <property type="entry name" value="WH_DNA-bd_sf"/>
</dbReference>
<dbReference type="SUPFAM" id="SSF46785">
    <property type="entry name" value="Winged helix' DNA-binding domain"/>
    <property type="match status" value="1"/>
</dbReference>
<feature type="domain" description="Transcription regulator PadR N-terminal" evidence="1">
    <location>
        <begin position="14"/>
        <end position="85"/>
    </location>
</feature>
<proteinExistence type="predicted"/>
<dbReference type="InterPro" id="IPR005149">
    <property type="entry name" value="Tscrpt_reg_PadR_N"/>
</dbReference>
<dbReference type="Gene3D" id="1.10.10.10">
    <property type="entry name" value="Winged helix-like DNA-binding domain superfamily/Winged helix DNA-binding domain"/>
    <property type="match status" value="1"/>
</dbReference>
<dbReference type="AlphaFoldDB" id="A0A3N2H0T4"/>
<evidence type="ECO:0000313" key="3">
    <source>
        <dbReference type="Proteomes" id="UP000274843"/>
    </source>
</evidence>
<dbReference type="EMBL" id="RKHY01000001">
    <property type="protein sequence ID" value="ROS42019.1"/>
    <property type="molecule type" value="Genomic_DNA"/>
</dbReference>
<dbReference type="PANTHER" id="PTHR33169:SF27">
    <property type="entry name" value="TRANSCRIPTIONAL REGULATOR PADR FAMILY PROTEIN"/>
    <property type="match status" value="1"/>
</dbReference>
<comment type="caution">
    <text evidence="2">The sequence shown here is derived from an EMBL/GenBank/DDBJ whole genome shotgun (WGS) entry which is preliminary data.</text>
</comment>
<dbReference type="RefSeq" id="WP_123684856.1">
    <property type="nucleotide sequence ID" value="NZ_RKHY01000001.1"/>
</dbReference>
<gene>
    <name evidence="2" type="ORF">EDD35_4398</name>
</gene>
<evidence type="ECO:0000259" key="1">
    <source>
        <dbReference type="Pfam" id="PF03551"/>
    </source>
</evidence>
<dbReference type="Proteomes" id="UP000274843">
    <property type="component" value="Unassembled WGS sequence"/>
</dbReference>
<reference evidence="2 3" key="1">
    <citation type="submission" date="2018-11" db="EMBL/GenBank/DDBJ databases">
        <title>Sequencing the genomes of 1000 actinobacteria strains.</title>
        <authorList>
            <person name="Klenk H.-P."/>
        </authorList>
    </citation>
    <scope>NUCLEOTIDE SEQUENCE [LARGE SCALE GENOMIC DNA]</scope>
    <source>
        <strain evidence="2 3">DSM 44348</strain>
    </source>
</reference>
<organism evidence="2 3">
    <name type="scientific">Amycolatopsis thermoflava</name>
    <dbReference type="NCBI Taxonomy" id="84480"/>
    <lineage>
        <taxon>Bacteria</taxon>
        <taxon>Bacillati</taxon>
        <taxon>Actinomycetota</taxon>
        <taxon>Actinomycetes</taxon>
        <taxon>Pseudonocardiales</taxon>
        <taxon>Pseudonocardiaceae</taxon>
        <taxon>Amycolatopsis</taxon>
        <taxon>Amycolatopsis methanolica group</taxon>
    </lineage>
</organism>
<dbReference type="PANTHER" id="PTHR33169">
    <property type="entry name" value="PADR-FAMILY TRANSCRIPTIONAL REGULATOR"/>
    <property type="match status" value="1"/>
</dbReference>
<keyword evidence="3" id="KW-1185">Reference proteome</keyword>
<dbReference type="InterPro" id="IPR036388">
    <property type="entry name" value="WH-like_DNA-bd_sf"/>
</dbReference>
<dbReference type="GeneID" id="301845731"/>
<sequence>MPRRALENPLVLAVLGLLLESPMHPYQVFTELRARSASAINRGTLYDVVEALAAAEWIAPRGTERSGNRPERTVYALTDSGRDELVRRLDSRIREPKREFPEFLGAIAYVGALGPDGAVAALTERAQRLSERADADQERLTAVLESGAPRLHVIEAEYALHQTRAEIAWVESLVAEIRGGALTWPGKD</sequence>